<dbReference type="Pfam" id="PF13540">
    <property type="entry name" value="RCC1_2"/>
    <property type="match status" value="1"/>
</dbReference>
<feature type="chain" id="PRO_5042269063" evidence="4">
    <location>
        <begin position="22"/>
        <end position="282"/>
    </location>
</feature>
<dbReference type="EMBL" id="LGRX02017573">
    <property type="protein sequence ID" value="KAK3260581.1"/>
    <property type="molecule type" value="Genomic_DNA"/>
</dbReference>
<dbReference type="AlphaFoldDB" id="A0AAE0KTW9"/>
<dbReference type="InterPro" id="IPR051210">
    <property type="entry name" value="Ub_ligase/GEF_domain"/>
</dbReference>
<keyword evidence="6" id="KW-1185">Reference proteome</keyword>
<evidence type="ECO:0000256" key="4">
    <source>
        <dbReference type="SAM" id="SignalP"/>
    </source>
</evidence>
<feature type="compositionally biased region" description="Polar residues" evidence="3">
    <location>
        <begin position="66"/>
        <end position="75"/>
    </location>
</feature>
<keyword evidence="4" id="KW-0732">Signal</keyword>
<evidence type="ECO:0000313" key="6">
    <source>
        <dbReference type="Proteomes" id="UP001190700"/>
    </source>
</evidence>
<feature type="region of interest" description="Disordered" evidence="3">
    <location>
        <begin position="45"/>
        <end position="105"/>
    </location>
</feature>
<feature type="compositionally biased region" description="Pro residues" evidence="3">
    <location>
        <begin position="273"/>
        <end position="282"/>
    </location>
</feature>
<dbReference type="InterPro" id="IPR000408">
    <property type="entry name" value="Reg_chr_condens"/>
</dbReference>
<comment type="caution">
    <text evidence="5">The sequence shown here is derived from an EMBL/GenBank/DDBJ whole genome shotgun (WGS) entry which is preliminary data.</text>
</comment>
<keyword evidence="1" id="KW-0677">Repeat</keyword>
<feature type="non-terminal residue" evidence="5">
    <location>
        <position position="282"/>
    </location>
</feature>
<dbReference type="Gene3D" id="2.130.10.30">
    <property type="entry name" value="Regulator of chromosome condensation 1/beta-lactamase-inhibitor protein II"/>
    <property type="match status" value="1"/>
</dbReference>
<organism evidence="5 6">
    <name type="scientific">Cymbomonas tetramitiformis</name>
    <dbReference type="NCBI Taxonomy" id="36881"/>
    <lineage>
        <taxon>Eukaryota</taxon>
        <taxon>Viridiplantae</taxon>
        <taxon>Chlorophyta</taxon>
        <taxon>Pyramimonadophyceae</taxon>
        <taxon>Pyramimonadales</taxon>
        <taxon>Pyramimonadaceae</taxon>
        <taxon>Cymbomonas</taxon>
    </lineage>
</organism>
<dbReference type="PANTHER" id="PTHR22870:SF466">
    <property type="entry name" value="ANKYRIN REPEAT-CONTAINING PROTEIN"/>
    <property type="match status" value="1"/>
</dbReference>
<dbReference type="SUPFAM" id="SSF50985">
    <property type="entry name" value="RCC1/BLIP-II"/>
    <property type="match status" value="1"/>
</dbReference>
<evidence type="ECO:0000256" key="2">
    <source>
        <dbReference type="PROSITE-ProRule" id="PRU00235"/>
    </source>
</evidence>
<dbReference type="PANTHER" id="PTHR22870">
    <property type="entry name" value="REGULATOR OF CHROMOSOME CONDENSATION"/>
    <property type="match status" value="1"/>
</dbReference>
<evidence type="ECO:0000256" key="3">
    <source>
        <dbReference type="SAM" id="MobiDB-lite"/>
    </source>
</evidence>
<dbReference type="InterPro" id="IPR009091">
    <property type="entry name" value="RCC1/BLIP-II"/>
</dbReference>
<dbReference type="Proteomes" id="UP001190700">
    <property type="component" value="Unassembled WGS sequence"/>
</dbReference>
<reference evidence="5 6" key="1">
    <citation type="journal article" date="2015" name="Genome Biol. Evol.">
        <title>Comparative Genomics of a Bacterivorous Green Alga Reveals Evolutionary Causalities and Consequences of Phago-Mixotrophic Mode of Nutrition.</title>
        <authorList>
            <person name="Burns J.A."/>
            <person name="Paasch A."/>
            <person name="Narechania A."/>
            <person name="Kim E."/>
        </authorList>
    </citation>
    <scope>NUCLEOTIDE SEQUENCE [LARGE SCALE GENOMIC DNA]</scope>
    <source>
        <strain evidence="5 6">PLY_AMNH</strain>
    </source>
</reference>
<evidence type="ECO:0000313" key="5">
    <source>
        <dbReference type="EMBL" id="KAK3260581.1"/>
    </source>
</evidence>
<sequence length="282" mass="30660">MSALLNLLVLCVFLSPFIVVAETLYRGSNGTVPYVRHILSAHTHLPRTKGSSGDHVAPWHPHSQRQRTGSTGSSQRWRRRSFRILPSSSPRASSKPMAQRRSPIGGLSGRIWTTLYGESRHLESGGRFQLAGGGLSHAHALSVEGSDHYLASTVSGKVYSWMTDIGTRRNRRKGKPVEEELLLGRSGSAHKATAVELPEDAFIVAVSAGGDHSLALTRHGQVYTWGDNVHGQLGRQGEKEADVSTLAPAPPKQWWHIMGKEDGEDAPLLDSETPPPPAVILQ</sequence>
<accession>A0AAE0KTW9</accession>
<dbReference type="PROSITE" id="PS00626">
    <property type="entry name" value="RCC1_2"/>
    <property type="match status" value="1"/>
</dbReference>
<name>A0AAE0KTW9_9CHLO</name>
<evidence type="ECO:0000256" key="1">
    <source>
        <dbReference type="ARBA" id="ARBA00022737"/>
    </source>
</evidence>
<feature type="repeat" description="RCC1" evidence="2">
    <location>
        <begin position="220"/>
        <end position="273"/>
    </location>
</feature>
<protein>
    <submittedName>
        <fullName evidence="5">Uncharacterized protein</fullName>
    </submittedName>
</protein>
<dbReference type="PRINTS" id="PR00633">
    <property type="entry name" value="RCCNDNSATION"/>
</dbReference>
<gene>
    <name evidence="5" type="ORF">CYMTET_30462</name>
</gene>
<dbReference type="PROSITE" id="PS50012">
    <property type="entry name" value="RCC1_3"/>
    <property type="match status" value="1"/>
</dbReference>
<feature type="signal peptide" evidence="4">
    <location>
        <begin position="1"/>
        <end position="21"/>
    </location>
</feature>
<proteinExistence type="predicted"/>
<feature type="region of interest" description="Disordered" evidence="3">
    <location>
        <begin position="261"/>
        <end position="282"/>
    </location>
</feature>